<dbReference type="Gene3D" id="3.40.30.10">
    <property type="entry name" value="Glutaredoxin"/>
    <property type="match status" value="1"/>
</dbReference>
<dbReference type="AlphaFoldDB" id="A0A429Y7V9"/>
<dbReference type="SUPFAM" id="SSF52833">
    <property type="entry name" value="Thioredoxin-like"/>
    <property type="match status" value="1"/>
</dbReference>
<dbReference type="PANTHER" id="PTHR42852:SF1">
    <property type="entry name" value="THIOREDOXIN-LIKE PROTEIN YNEN"/>
    <property type="match status" value="1"/>
</dbReference>
<keyword evidence="4" id="KW-1185">Reference proteome</keyword>
<dbReference type="InterPro" id="IPR050553">
    <property type="entry name" value="Thioredoxin_ResA/DsbE_sf"/>
</dbReference>
<evidence type="ECO:0000313" key="3">
    <source>
        <dbReference type="EMBL" id="RST77516.1"/>
    </source>
</evidence>
<dbReference type="RefSeq" id="WP_126047590.1">
    <property type="nucleotide sequence ID" value="NZ_QYTV02000001.1"/>
</dbReference>
<comment type="caution">
    <text evidence="3">The sequence shown here is derived from an EMBL/GenBank/DDBJ whole genome shotgun (WGS) entry which is preliminary data.</text>
</comment>
<keyword evidence="1" id="KW-1015">Disulfide bond</keyword>
<organism evidence="3 4">
    <name type="scientific">Siminovitchia acidinfaciens</name>
    <dbReference type="NCBI Taxonomy" id="2321395"/>
    <lineage>
        <taxon>Bacteria</taxon>
        <taxon>Bacillati</taxon>
        <taxon>Bacillota</taxon>
        <taxon>Bacilli</taxon>
        <taxon>Bacillales</taxon>
        <taxon>Bacillaceae</taxon>
        <taxon>Siminovitchia</taxon>
    </lineage>
</organism>
<dbReference type="PROSITE" id="PS51352">
    <property type="entry name" value="THIOREDOXIN_2"/>
    <property type="match status" value="1"/>
</dbReference>
<dbReference type="GO" id="GO:0016491">
    <property type="term" value="F:oxidoreductase activity"/>
    <property type="evidence" value="ECO:0007669"/>
    <property type="project" value="InterPro"/>
</dbReference>
<dbReference type="Proteomes" id="UP000287156">
    <property type="component" value="Unassembled WGS sequence"/>
</dbReference>
<evidence type="ECO:0000313" key="4">
    <source>
        <dbReference type="Proteomes" id="UP000287156"/>
    </source>
</evidence>
<reference evidence="3" key="1">
    <citation type="submission" date="2018-12" db="EMBL/GenBank/DDBJ databases">
        <authorList>
            <person name="Sun L."/>
            <person name="Chen Z."/>
        </authorList>
    </citation>
    <scope>NUCLEOTIDE SEQUENCE [LARGE SCALE GENOMIC DNA]</scope>
    <source>
        <strain evidence="3">3-2-2</strain>
    </source>
</reference>
<dbReference type="EMBL" id="QYTV02000001">
    <property type="protein sequence ID" value="RST77516.1"/>
    <property type="molecule type" value="Genomic_DNA"/>
</dbReference>
<evidence type="ECO:0000259" key="2">
    <source>
        <dbReference type="PROSITE" id="PS51352"/>
    </source>
</evidence>
<dbReference type="PANTHER" id="PTHR42852">
    <property type="entry name" value="THIOL:DISULFIDE INTERCHANGE PROTEIN DSBE"/>
    <property type="match status" value="1"/>
</dbReference>
<sequence>MSKKIFGFALIALLVGIVVTNIIQEVREKDENRLAQEEFLTQSESIQQTSEGLREGNIPPDFDLETLDGTPVKLSDYKGKKVILNFWASWCPPCKAEMPHMENYYKTKAERDNVEILAVNLTSAERGGNVREKVGNFIEEYGLTFPVPLDESGQIGETFQAFTIPTTYMIDSNGLIYTKIIGPMDEGTIEKIVSEMD</sequence>
<gene>
    <name evidence="3" type="ORF">D4T97_003265</name>
</gene>
<dbReference type="CDD" id="cd02966">
    <property type="entry name" value="TlpA_like_family"/>
    <property type="match status" value="1"/>
</dbReference>
<protein>
    <submittedName>
        <fullName evidence="3">TlpA family protein disulfide reductase</fullName>
    </submittedName>
</protein>
<evidence type="ECO:0000256" key="1">
    <source>
        <dbReference type="ARBA" id="ARBA00023157"/>
    </source>
</evidence>
<proteinExistence type="predicted"/>
<dbReference type="InterPro" id="IPR036249">
    <property type="entry name" value="Thioredoxin-like_sf"/>
</dbReference>
<feature type="domain" description="Thioredoxin" evidence="2">
    <location>
        <begin position="53"/>
        <end position="197"/>
    </location>
</feature>
<name>A0A429Y7V9_9BACI</name>
<dbReference type="InterPro" id="IPR000866">
    <property type="entry name" value="AhpC/TSA"/>
</dbReference>
<dbReference type="InterPro" id="IPR017937">
    <property type="entry name" value="Thioredoxin_CS"/>
</dbReference>
<dbReference type="OrthoDB" id="25753at2"/>
<dbReference type="GO" id="GO:0016209">
    <property type="term" value="F:antioxidant activity"/>
    <property type="evidence" value="ECO:0007669"/>
    <property type="project" value="InterPro"/>
</dbReference>
<accession>A0A429Y7V9</accession>
<dbReference type="InterPro" id="IPR013766">
    <property type="entry name" value="Thioredoxin_domain"/>
</dbReference>
<dbReference type="Pfam" id="PF00578">
    <property type="entry name" value="AhpC-TSA"/>
    <property type="match status" value="1"/>
</dbReference>
<dbReference type="PROSITE" id="PS00194">
    <property type="entry name" value="THIOREDOXIN_1"/>
    <property type="match status" value="1"/>
</dbReference>